<dbReference type="SMART" id="SM00028">
    <property type="entry name" value="TPR"/>
    <property type="match status" value="3"/>
</dbReference>
<dbReference type="PATRIC" id="fig|1768241.3.peg.4026"/>
<feature type="repeat" description="TPR" evidence="3">
    <location>
        <begin position="105"/>
        <end position="138"/>
    </location>
</feature>
<dbReference type="InterPro" id="IPR011990">
    <property type="entry name" value="TPR-like_helical_dom_sf"/>
</dbReference>
<name>A0A132BSU8_9RHOB</name>
<feature type="signal peptide" evidence="4">
    <location>
        <begin position="1"/>
        <end position="24"/>
    </location>
</feature>
<gene>
    <name evidence="5" type="ORF">TRIHO_38590</name>
</gene>
<evidence type="ECO:0000256" key="1">
    <source>
        <dbReference type="ARBA" id="ARBA00022737"/>
    </source>
</evidence>
<protein>
    <submittedName>
        <fullName evidence="5">Tetratricopeptide repeat protein</fullName>
    </submittedName>
</protein>
<comment type="caution">
    <text evidence="5">The sequence shown here is derived from an EMBL/GenBank/DDBJ whole genome shotgun (WGS) entry which is preliminary data.</text>
</comment>
<dbReference type="PANTHER" id="PTHR44858:SF1">
    <property type="entry name" value="UDP-N-ACETYLGLUCOSAMINE--PEPTIDE N-ACETYLGLUCOSAMINYLTRANSFERASE SPINDLY-RELATED"/>
    <property type="match status" value="1"/>
</dbReference>
<dbReference type="SUPFAM" id="SSF48452">
    <property type="entry name" value="TPR-like"/>
    <property type="match status" value="1"/>
</dbReference>
<keyword evidence="2 3" id="KW-0802">TPR repeat</keyword>
<dbReference type="InterPro" id="IPR019734">
    <property type="entry name" value="TPR_rpt"/>
</dbReference>
<organism evidence="5 6">
    <name type="scientific">Tritonibacter horizontis</name>
    <dbReference type="NCBI Taxonomy" id="1768241"/>
    <lineage>
        <taxon>Bacteria</taxon>
        <taxon>Pseudomonadati</taxon>
        <taxon>Pseudomonadota</taxon>
        <taxon>Alphaproteobacteria</taxon>
        <taxon>Rhodobacterales</taxon>
        <taxon>Paracoccaceae</taxon>
        <taxon>Tritonibacter</taxon>
    </lineage>
</organism>
<dbReference type="Pfam" id="PF14559">
    <property type="entry name" value="TPR_19"/>
    <property type="match status" value="1"/>
</dbReference>
<dbReference type="EMBL" id="LPUY01000100">
    <property type="protein sequence ID" value="KUP91286.1"/>
    <property type="molecule type" value="Genomic_DNA"/>
</dbReference>
<dbReference type="AlphaFoldDB" id="A0A132BSU8"/>
<keyword evidence="1" id="KW-0677">Repeat</keyword>
<accession>A0A132BSU8</accession>
<evidence type="ECO:0000313" key="5">
    <source>
        <dbReference type="EMBL" id="KUP91286.1"/>
    </source>
</evidence>
<evidence type="ECO:0000313" key="6">
    <source>
        <dbReference type="Proteomes" id="UP000068382"/>
    </source>
</evidence>
<proteinExistence type="predicted"/>
<dbReference type="InterPro" id="IPR050498">
    <property type="entry name" value="Ycf3"/>
</dbReference>
<keyword evidence="6" id="KW-1185">Reference proteome</keyword>
<reference evidence="5 6" key="1">
    <citation type="submission" date="2015-12" db="EMBL/GenBank/DDBJ databases">
        <title>Genome sequence of the marine Rhodobacteraceae strain O3.65, Candidatus Tritonibacter horizontis.</title>
        <authorList>
            <person name="Poehlein A."/>
            <person name="Giebel H.A."/>
            <person name="Voget S."/>
            <person name="Brinkhoff T."/>
        </authorList>
    </citation>
    <scope>NUCLEOTIDE SEQUENCE [LARGE SCALE GENOMIC DNA]</scope>
    <source>
        <strain evidence="5 6">O3.65</strain>
    </source>
</reference>
<dbReference type="PROSITE" id="PS50005">
    <property type="entry name" value="TPR"/>
    <property type="match status" value="1"/>
</dbReference>
<keyword evidence="4" id="KW-0732">Signal</keyword>
<feature type="chain" id="PRO_5007288474" evidence="4">
    <location>
        <begin position="25"/>
        <end position="191"/>
    </location>
</feature>
<dbReference type="PANTHER" id="PTHR44858">
    <property type="entry name" value="TETRATRICOPEPTIDE REPEAT PROTEIN 6"/>
    <property type="match status" value="1"/>
</dbReference>
<evidence type="ECO:0000256" key="3">
    <source>
        <dbReference type="PROSITE-ProRule" id="PRU00339"/>
    </source>
</evidence>
<sequence length="191" mass="20952">MLCPVIPRFVCLVAFVCGAGGAMAVCPAPPDHSSQISALLGEIQSAETEHEARLIGNELWTYWADAPDAEAQAILDRGMTRRSAYDFLGALADFDLLIAYCPNYAEGYNQRAFVNYLRRDFARALVDLERALALSPRHVAAMSGRALSLYGLGRLEEARIALESALAYNPWLTERYLLAPGGPLDMEDVEL</sequence>
<dbReference type="Gene3D" id="1.25.40.10">
    <property type="entry name" value="Tetratricopeptide repeat domain"/>
    <property type="match status" value="1"/>
</dbReference>
<evidence type="ECO:0000256" key="2">
    <source>
        <dbReference type="ARBA" id="ARBA00022803"/>
    </source>
</evidence>
<evidence type="ECO:0000256" key="4">
    <source>
        <dbReference type="SAM" id="SignalP"/>
    </source>
</evidence>
<dbReference type="Proteomes" id="UP000068382">
    <property type="component" value="Unassembled WGS sequence"/>
</dbReference>